<evidence type="ECO:0008006" key="2">
    <source>
        <dbReference type="Google" id="ProtNLM"/>
    </source>
</evidence>
<sequence length="113" mass="11925">MATTELAEAYPPITVRAAKQDDLAAIKSIYDHEVATSIATFDLVAPPVAYWASKLASTEPGDYMLVAEAVTTAGADASTILGYAYSSAYRPRPAYSATRETSVYVAEGARGRG</sequence>
<reference evidence="1" key="1">
    <citation type="submission" date="2010-05" db="EMBL/GenBank/DDBJ databases">
        <title>The Genome Sequence of Magnaporthe poae strain ATCC 64411.</title>
        <authorList>
            <consortium name="The Broad Institute Genome Sequencing Platform"/>
            <consortium name="Broad Institute Genome Sequencing Center for Infectious Disease"/>
            <person name="Ma L.-J."/>
            <person name="Dead R."/>
            <person name="Young S."/>
            <person name="Zeng Q."/>
            <person name="Koehrsen M."/>
            <person name="Alvarado L."/>
            <person name="Berlin A."/>
            <person name="Chapman S.B."/>
            <person name="Chen Z."/>
            <person name="Freedman E."/>
            <person name="Gellesch M."/>
            <person name="Goldberg J."/>
            <person name="Griggs A."/>
            <person name="Gujja S."/>
            <person name="Heilman E.R."/>
            <person name="Heiman D."/>
            <person name="Hepburn T."/>
            <person name="Howarth C."/>
            <person name="Jen D."/>
            <person name="Larson L."/>
            <person name="Mehta T."/>
            <person name="Neiman D."/>
            <person name="Pearson M."/>
            <person name="Roberts A."/>
            <person name="Saif S."/>
            <person name="Shea T."/>
            <person name="Shenoy N."/>
            <person name="Sisk P."/>
            <person name="Stolte C."/>
            <person name="Sykes S."/>
            <person name="Walk T."/>
            <person name="White J."/>
            <person name="Yandava C."/>
            <person name="Haas B."/>
            <person name="Nusbaum C."/>
            <person name="Birren B."/>
        </authorList>
    </citation>
    <scope>NUCLEOTIDE SEQUENCE</scope>
    <source>
        <strain evidence="1">ATCC 64411</strain>
    </source>
</reference>
<organism evidence="1">
    <name type="scientific">Magnaporthiopsis poae (strain ATCC 64411 / 73-15)</name>
    <name type="common">Kentucky bluegrass fungus</name>
    <name type="synonym">Magnaporthe poae</name>
    <dbReference type="NCBI Taxonomy" id="644358"/>
    <lineage>
        <taxon>Eukaryota</taxon>
        <taxon>Fungi</taxon>
        <taxon>Dikarya</taxon>
        <taxon>Ascomycota</taxon>
        <taxon>Pezizomycotina</taxon>
        <taxon>Sordariomycetes</taxon>
        <taxon>Sordariomycetidae</taxon>
        <taxon>Magnaporthales</taxon>
        <taxon>Magnaporthaceae</taxon>
        <taxon>Magnaporthiopsis</taxon>
    </lineage>
</organism>
<name>A0A0H2TT07_MAGP6</name>
<feature type="non-terminal residue" evidence="1">
    <location>
        <position position="113"/>
    </location>
</feature>
<dbReference type="AlphaFoldDB" id="A0A0H2TT07"/>
<dbReference type="Gene3D" id="3.40.630.30">
    <property type="match status" value="1"/>
</dbReference>
<dbReference type="EMBL" id="GL876969">
    <property type="protein sequence ID" value="KLU86657.1"/>
    <property type="molecule type" value="Genomic_DNA"/>
</dbReference>
<protein>
    <recommendedName>
        <fullName evidence="2">Acetyltransferase</fullName>
    </recommendedName>
</protein>
<proteinExistence type="predicted"/>
<dbReference type="InterPro" id="IPR016181">
    <property type="entry name" value="Acyl_CoA_acyltransferase"/>
</dbReference>
<evidence type="ECO:0000313" key="1">
    <source>
        <dbReference type="EMBL" id="KLU86657.1"/>
    </source>
</evidence>
<gene>
    <name evidence="1" type="ORF">MAPG_05669</name>
</gene>
<accession>A0A0H2TT07</accession>
<dbReference type="OrthoDB" id="4587390at2759"/>
<dbReference type="SUPFAM" id="SSF55729">
    <property type="entry name" value="Acyl-CoA N-acyltransferases (Nat)"/>
    <property type="match status" value="1"/>
</dbReference>
<reference evidence="1" key="2">
    <citation type="submission" date="2011-03" db="EMBL/GenBank/DDBJ databases">
        <title>Annotation of Magnaporthe poae ATCC 64411.</title>
        <authorList>
            <person name="Ma L.-J."/>
            <person name="Dead R."/>
            <person name="Young S.K."/>
            <person name="Zeng Q."/>
            <person name="Gargeya S."/>
            <person name="Fitzgerald M."/>
            <person name="Haas B."/>
            <person name="Abouelleil A."/>
            <person name="Alvarado L."/>
            <person name="Arachchi H.M."/>
            <person name="Berlin A."/>
            <person name="Brown A."/>
            <person name="Chapman S.B."/>
            <person name="Chen Z."/>
            <person name="Dunbar C."/>
            <person name="Freedman E."/>
            <person name="Gearin G."/>
            <person name="Gellesch M."/>
            <person name="Goldberg J."/>
            <person name="Griggs A."/>
            <person name="Gujja S."/>
            <person name="Heiman D."/>
            <person name="Howarth C."/>
            <person name="Larson L."/>
            <person name="Lui A."/>
            <person name="MacDonald P.J.P."/>
            <person name="Mehta T."/>
            <person name="Montmayeur A."/>
            <person name="Murphy C."/>
            <person name="Neiman D."/>
            <person name="Pearson M."/>
            <person name="Priest M."/>
            <person name="Roberts A."/>
            <person name="Saif S."/>
            <person name="Shea T."/>
            <person name="Shenoy N."/>
            <person name="Sisk P."/>
            <person name="Stolte C."/>
            <person name="Sykes S."/>
            <person name="Yandava C."/>
            <person name="Wortman J."/>
            <person name="Nusbaum C."/>
            <person name="Birren B."/>
        </authorList>
    </citation>
    <scope>NUCLEOTIDE SEQUENCE</scope>
    <source>
        <strain evidence="1">ATCC 64411</strain>
    </source>
</reference>
<dbReference type="VEuPathDB" id="FungiDB:MAPG_05669"/>